<organism evidence="1">
    <name type="scientific">uncultured Caudovirales phage</name>
    <dbReference type="NCBI Taxonomy" id="2100421"/>
    <lineage>
        <taxon>Viruses</taxon>
        <taxon>Duplodnaviria</taxon>
        <taxon>Heunggongvirae</taxon>
        <taxon>Uroviricota</taxon>
        <taxon>Caudoviricetes</taxon>
        <taxon>Peduoviridae</taxon>
        <taxon>Maltschvirus</taxon>
        <taxon>Maltschvirus maltsch</taxon>
    </lineage>
</organism>
<name>A0A6J5NTG2_9CAUD</name>
<accession>A0A6J5NTG2</accession>
<evidence type="ECO:0000313" key="1">
    <source>
        <dbReference type="EMBL" id="CAB4160418.1"/>
    </source>
</evidence>
<protein>
    <submittedName>
        <fullName evidence="1">Uncharacterized protein</fullName>
    </submittedName>
</protein>
<proteinExistence type="predicted"/>
<reference evidence="1" key="1">
    <citation type="submission" date="2020-04" db="EMBL/GenBank/DDBJ databases">
        <authorList>
            <person name="Chiriac C."/>
            <person name="Salcher M."/>
            <person name="Ghai R."/>
            <person name="Kavagutti S V."/>
        </authorList>
    </citation>
    <scope>NUCLEOTIDE SEQUENCE</scope>
</reference>
<dbReference type="EMBL" id="LR796697">
    <property type="protein sequence ID" value="CAB4160418.1"/>
    <property type="molecule type" value="Genomic_DNA"/>
</dbReference>
<gene>
    <name evidence="1" type="ORF">UFOVP723_171</name>
</gene>
<sequence length="181" mass="21155">MIRLKQLLRELSDSEITRLLDKIRNKQFRLIAGGDNGRVYEIDGEDKVFKITTERDEYEVAKIIVNRASEFTCFIPVYYVNDREQMYIMANAETLPEQDRMNIDAFTEQFKQFARSEGGEVSIFDFLDADGARNMDIKLVNFIRALQRDVAKIGIDDFDLDLDFSASNMMLWNNKLVLVDW</sequence>